<sequence length="1402" mass="151038">MAADSAGVALTAVVTCEGDLDDPEFAGVFERTLASLQGILEEGPIKVHKLEPWNSVRVTLSIPREAALRLRQLANDGSQQLRALGILSVQVEGDQVISLRLAATSSTAESQEIVLRTGQQDGSGSSGSTSLSQLLVGGASSGGESVVSSGTATASSNSSITASSEKVQFRSPNVVCPSDSIVPKVPVGSASNAVTPPTTKTFAGPFPFTSMNQAMHSNGNGGVGASAPVANFSTPPPPYPGKHPPVTLSSPLLVNLLQNEGGTSSSTSSSINSTASTSSSTRLQSELTSTNKVRTLPSTQQASNNKILYNVLPQRQQQQITNVTLSTQQQQQQQKLVIREQPPPQPSQQQQQKSQQHQQQHHHHQQQQAPSTQVVGHHNHSMSQVASTTSSLSTPIVTVRNPTVPYNIFNPQPQTQLPPPSYPNTIRQWGDSLGQHYQQQQMQQPPQMPQLQELMPSLTDLKADLDQLLPTLERDLAGSPPDLPDLLNDKSSKTVYLINPLTGELEPQSNSDSEEEEFRDVFTGLPSPSTLSDEDTNSTIRPDTTDQSDSESRSCHSDSSKHSKIKGRNRDAKGRDSPSVAGKPTEKIKLRLKLEKSEPVSPAYKVDVSFINTQQSKKSTISASSTGGGGGALGGGIGEEPRVPPLHISLRGRNHAVINNKKKVKTSASDKVRKVQQVKKDLGDDECDYESRKVKKPKLSVNEIKKIVCLGDAKDVNAYVNLHFKEKLKERRGSDSELARNNKKFTDSNGVLSDEKKRRLSQTAAEDSFDLSLTSTTSAASATTTVLGSTNMGTMSSIATSHKIRKDKAKLKENFKNKELNRFKSYSKNIADISPRRNKQQQQLVALPTGEIDMEAKFKQRLMEDGGDSRTVTTTVQQLIHIPNNALEVTDPKVEDLIQTLTNPPPIKDKPPEPDKCNTPDRKNDDKPPNHRSPNSGAQGEDSGIESMDALSEKSPNQASQSPHEEIPDPTLPSKTKTHHQVPDILDIEAQLAKMEGLHSEDDLNENSSTRTANNTTTTTTKSNLEHCCVLTSALQDSLCKGTVSLTPQPTTKTTSSLSSNNSNAAAAAAGAVKEQQQSMVMQKQPDVSILPTTNKSKSLENHDLEPLPIRVTPPLYTYSNPEKRGTDSPTLMSDNELNSINQCNPILPKSLLEQLLIEIPTENQMPANSPSPATRSVRTRASSKLNSPEQLLNSPKPAKSTPTAKRKRLESDSSGNNGGIDVVDQRSNKKPRKCSENTTELIKACLDSSTATTVTNKVVNNSSGAAMTTTMMTTVTTNTPVTTSAAALNIVNPKKVLEESSDSDEPLIEVVGKVRSKSNNNSTNGANATAKVKLKGSVNAPPFSPSVMSGTRRSIRAVPVAAVNTRSKGDKSSSNPDNDIIRRKTRSTVSEGEGKRKKDIK</sequence>
<feature type="region of interest" description="Disordered" evidence="1">
    <location>
        <begin position="502"/>
        <end position="599"/>
    </location>
</feature>
<accession>A0ABM1MAG7</accession>
<feature type="compositionally biased region" description="Polar residues" evidence="1">
    <location>
        <begin position="381"/>
        <end position="394"/>
    </location>
</feature>
<feature type="region of interest" description="Disordered" evidence="1">
    <location>
        <begin position="899"/>
        <end position="980"/>
    </location>
</feature>
<name>A0ABM1MAG7_NICVS</name>
<feature type="domain" description="Nuclear receptor coactivator 6 TRADD-N" evidence="2">
    <location>
        <begin position="11"/>
        <end position="121"/>
    </location>
</feature>
<dbReference type="RefSeq" id="XP_017771567.1">
    <property type="nucleotide sequence ID" value="XM_017916078.1"/>
</dbReference>
<feature type="region of interest" description="Disordered" evidence="1">
    <location>
        <begin position="1000"/>
        <end position="1022"/>
    </location>
</feature>
<feature type="region of interest" description="Disordered" evidence="1">
    <location>
        <begin position="1049"/>
        <end position="1074"/>
    </location>
</feature>
<feature type="compositionally biased region" description="Polar residues" evidence="1">
    <location>
        <begin position="1128"/>
        <end position="1138"/>
    </location>
</feature>
<organism evidence="3 4">
    <name type="scientific">Nicrophorus vespilloides</name>
    <name type="common">Boreal carrion beetle</name>
    <dbReference type="NCBI Taxonomy" id="110193"/>
    <lineage>
        <taxon>Eukaryota</taxon>
        <taxon>Metazoa</taxon>
        <taxon>Ecdysozoa</taxon>
        <taxon>Arthropoda</taxon>
        <taxon>Hexapoda</taxon>
        <taxon>Insecta</taxon>
        <taxon>Pterygota</taxon>
        <taxon>Neoptera</taxon>
        <taxon>Endopterygota</taxon>
        <taxon>Coleoptera</taxon>
        <taxon>Polyphaga</taxon>
        <taxon>Staphyliniformia</taxon>
        <taxon>Silphidae</taxon>
        <taxon>Nicrophorinae</taxon>
        <taxon>Nicrophorus</taxon>
    </lineage>
</organism>
<feature type="region of interest" description="Disordered" evidence="1">
    <location>
        <begin position="730"/>
        <end position="767"/>
    </location>
</feature>
<feature type="compositionally biased region" description="Low complexity" evidence="1">
    <location>
        <begin position="1006"/>
        <end position="1022"/>
    </location>
</feature>
<feature type="compositionally biased region" description="Low complexity" evidence="1">
    <location>
        <begin position="1056"/>
        <end position="1072"/>
    </location>
</feature>
<dbReference type="Pfam" id="PF13820">
    <property type="entry name" value="NCOA6_TRADD-N"/>
    <property type="match status" value="1"/>
</dbReference>
<proteinExistence type="predicted"/>
<dbReference type="InterPro" id="IPR032715">
    <property type="entry name" value="NCOA6_TRADD-N"/>
</dbReference>
<protein>
    <submittedName>
        <fullName evidence="4">Serine-rich adhesin for platelets</fullName>
    </submittedName>
</protein>
<keyword evidence="3" id="KW-1185">Reference proteome</keyword>
<feature type="compositionally biased region" description="Basic and acidic residues" evidence="1">
    <location>
        <begin position="730"/>
        <end position="746"/>
    </location>
</feature>
<feature type="compositionally biased region" description="Low complexity" evidence="1">
    <location>
        <begin position="263"/>
        <end position="290"/>
    </location>
</feature>
<feature type="region of interest" description="Disordered" evidence="1">
    <location>
        <begin position="1111"/>
        <end position="1138"/>
    </location>
</feature>
<dbReference type="Proteomes" id="UP000695000">
    <property type="component" value="Unplaced"/>
</dbReference>
<feature type="compositionally biased region" description="Basic and acidic residues" evidence="1">
    <location>
        <begin position="907"/>
        <end position="929"/>
    </location>
</feature>
<evidence type="ECO:0000259" key="2">
    <source>
        <dbReference type="Pfam" id="PF13820"/>
    </source>
</evidence>
<feature type="region of interest" description="Disordered" evidence="1">
    <location>
        <begin position="1344"/>
        <end position="1402"/>
    </location>
</feature>
<feature type="compositionally biased region" description="Low complexity" evidence="1">
    <location>
        <begin position="616"/>
        <end position="625"/>
    </location>
</feature>
<feature type="region of interest" description="Disordered" evidence="1">
    <location>
        <begin position="217"/>
        <end position="301"/>
    </location>
</feature>
<dbReference type="InterPro" id="IPR026638">
    <property type="entry name" value="NCOA6"/>
</dbReference>
<feature type="compositionally biased region" description="Basic and acidic residues" evidence="1">
    <location>
        <begin position="1393"/>
        <end position="1402"/>
    </location>
</feature>
<feature type="compositionally biased region" description="Polar residues" evidence="1">
    <location>
        <begin position="526"/>
        <end position="547"/>
    </location>
</feature>
<gene>
    <name evidence="4" type="primary">LOC108558972</name>
</gene>
<reference evidence="4" key="1">
    <citation type="submission" date="2025-08" db="UniProtKB">
        <authorList>
            <consortium name="RefSeq"/>
        </authorList>
    </citation>
    <scope>IDENTIFICATION</scope>
    <source>
        <tissue evidence="4">Whole Larva</tissue>
    </source>
</reference>
<feature type="region of interest" description="Disordered" evidence="1">
    <location>
        <begin position="333"/>
        <end position="394"/>
    </location>
</feature>
<feature type="compositionally biased region" description="Basic and acidic residues" evidence="1">
    <location>
        <begin position="550"/>
        <end position="561"/>
    </location>
</feature>
<feature type="region of interest" description="Disordered" evidence="1">
    <location>
        <begin position="1163"/>
        <end position="1237"/>
    </location>
</feature>
<feature type="compositionally biased region" description="Low complexity" evidence="1">
    <location>
        <begin position="347"/>
        <end position="358"/>
    </location>
</feature>
<dbReference type="GeneID" id="108558972"/>
<evidence type="ECO:0000313" key="4">
    <source>
        <dbReference type="RefSeq" id="XP_017771567.1"/>
    </source>
</evidence>
<feature type="compositionally biased region" description="Polar residues" evidence="1">
    <location>
        <begin position="247"/>
        <end position="262"/>
    </location>
</feature>
<evidence type="ECO:0000256" key="1">
    <source>
        <dbReference type="SAM" id="MobiDB-lite"/>
    </source>
</evidence>
<feature type="compositionally biased region" description="Basic and acidic residues" evidence="1">
    <location>
        <begin position="584"/>
        <end position="598"/>
    </location>
</feature>
<feature type="compositionally biased region" description="Polar residues" evidence="1">
    <location>
        <begin position="1163"/>
        <end position="1194"/>
    </location>
</feature>
<feature type="compositionally biased region" description="Polar residues" evidence="1">
    <location>
        <begin position="291"/>
        <end position="301"/>
    </location>
</feature>
<dbReference type="PANTHER" id="PTHR15690:SF0">
    <property type="entry name" value="NUCLEAR RECEPTOR COACTIVATOR 6"/>
    <property type="match status" value="1"/>
</dbReference>
<feature type="compositionally biased region" description="Gly residues" evidence="1">
    <location>
        <begin position="626"/>
        <end position="636"/>
    </location>
</feature>
<evidence type="ECO:0000313" key="3">
    <source>
        <dbReference type="Proteomes" id="UP000695000"/>
    </source>
</evidence>
<feature type="compositionally biased region" description="Pro residues" evidence="1">
    <location>
        <begin position="234"/>
        <end position="243"/>
    </location>
</feature>
<feature type="region of interest" description="Disordered" evidence="1">
    <location>
        <begin position="145"/>
        <end position="164"/>
    </location>
</feature>
<feature type="region of interest" description="Disordered" evidence="1">
    <location>
        <begin position="614"/>
        <end position="636"/>
    </location>
</feature>
<dbReference type="PANTHER" id="PTHR15690">
    <property type="entry name" value="NUCLEAR RECEPTOR COACTIVATOR 6"/>
    <property type="match status" value="1"/>
</dbReference>